<dbReference type="InterPro" id="IPR015915">
    <property type="entry name" value="Kelch-typ_b-propeller"/>
</dbReference>
<dbReference type="PANTHER" id="PTHR46093">
    <property type="entry name" value="ACYL-COA-BINDING DOMAIN-CONTAINING PROTEIN 5"/>
    <property type="match status" value="1"/>
</dbReference>
<protein>
    <submittedName>
        <fullName evidence="3">Kelch domain-containing protein</fullName>
    </submittedName>
</protein>
<name>A0ABR1FSX1_AURAN</name>
<keyword evidence="4" id="KW-1185">Reference proteome</keyword>
<reference evidence="3 4" key="1">
    <citation type="submission" date="2024-03" db="EMBL/GenBank/DDBJ databases">
        <title>Aureococcus anophagefferens CCMP1851 and Kratosvirus quantuckense: Draft genome of a second virus-susceptible host strain in the model system.</title>
        <authorList>
            <person name="Chase E."/>
            <person name="Truchon A.R."/>
            <person name="Schepens W."/>
            <person name="Wilhelm S.W."/>
        </authorList>
    </citation>
    <scope>NUCLEOTIDE SEQUENCE [LARGE SCALE GENOMIC DNA]</scope>
    <source>
        <strain evidence="3 4">CCMP1851</strain>
    </source>
</reference>
<keyword evidence="1" id="KW-0880">Kelch repeat</keyword>
<dbReference type="Proteomes" id="UP001363151">
    <property type="component" value="Unassembled WGS sequence"/>
</dbReference>
<dbReference type="SUPFAM" id="SSF117281">
    <property type="entry name" value="Kelch motif"/>
    <property type="match status" value="1"/>
</dbReference>
<evidence type="ECO:0000256" key="1">
    <source>
        <dbReference type="ARBA" id="ARBA00022441"/>
    </source>
</evidence>
<keyword evidence="2" id="KW-0677">Repeat</keyword>
<evidence type="ECO:0000313" key="3">
    <source>
        <dbReference type="EMBL" id="KAK7237738.1"/>
    </source>
</evidence>
<sequence>MAKSGTWEEVVVRGKEAPLPFKGVSGAGIGGKAYFFGGYGGGYSDETHIVDASDPREPEWILLEVTSSTKPSRRAYHSTFAYKSSLWVFGGVGTKGYNNDVWRLQLKNDEGTEGHWLKVDAVGHVPRKRQGHTGTVVDTTFVVVGGYDGCDYLNDVHALNLETLIWWRCCTGDSPNAPSPRSGHAAAAAPLDWDAVFVFIFGGFGGDGCVDDFVACLEIDPLAGTASWEPPKTAGVAPSARYGSSANPPLSVGFNGANLAGSICHNDICVFSLLQPHKPVWRRDPHGHAFPGEPPSPRHCHGAAVVGNTIVFVGGSTKGPYCPRDMFPRLLNDVHCLRLAQKTDGNYVRSKVIIHSNQSKHRAPTRIFELKDINGL</sequence>
<comment type="caution">
    <text evidence="3">The sequence shown here is derived from an EMBL/GenBank/DDBJ whole genome shotgun (WGS) entry which is preliminary data.</text>
</comment>
<evidence type="ECO:0000256" key="2">
    <source>
        <dbReference type="ARBA" id="ARBA00022737"/>
    </source>
</evidence>
<organism evidence="3 4">
    <name type="scientific">Aureococcus anophagefferens</name>
    <name type="common">Harmful bloom alga</name>
    <dbReference type="NCBI Taxonomy" id="44056"/>
    <lineage>
        <taxon>Eukaryota</taxon>
        <taxon>Sar</taxon>
        <taxon>Stramenopiles</taxon>
        <taxon>Ochrophyta</taxon>
        <taxon>Pelagophyceae</taxon>
        <taxon>Pelagomonadales</taxon>
        <taxon>Pelagomonadaceae</taxon>
        <taxon>Aureococcus</taxon>
    </lineage>
</organism>
<dbReference type="Pfam" id="PF24681">
    <property type="entry name" value="Kelch_KLHDC2_KLHL20_DRC7"/>
    <property type="match status" value="1"/>
</dbReference>
<dbReference type="PANTHER" id="PTHR46093:SF18">
    <property type="entry name" value="FIBRONECTIN TYPE-III DOMAIN-CONTAINING PROTEIN"/>
    <property type="match status" value="1"/>
</dbReference>
<evidence type="ECO:0000313" key="4">
    <source>
        <dbReference type="Proteomes" id="UP001363151"/>
    </source>
</evidence>
<gene>
    <name evidence="3" type="primary">LZTR1</name>
    <name evidence="3" type="ORF">SO694_00238019</name>
</gene>
<accession>A0ABR1FSX1</accession>
<dbReference type="Gene3D" id="2.120.10.80">
    <property type="entry name" value="Kelch-type beta propeller"/>
    <property type="match status" value="3"/>
</dbReference>
<dbReference type="EMBL" id="JBBJCI010000240">
    <property type="protein sequence ID" value="KAK7237738.1"/>
    <property type="molecule type" value="Genomic_DNA"/>
</dbReference>
<proteinExistence type="predicted"/>